<dbReference type="RefSeq" id="WP_069590341.1">
    <property type="nucleotide sequence ID" value="NZ_CP017019.1"/>
</dbReference>
<protein>
    <submittedName>
        <fullName evidence="1">Uncharacterized protein</fullName>
    </submittedName>
</protein>
<reference evidence="1 3" key="1">
    <citation type="submission" date="2016-08" db="EMBL/GenBank/DDBJ databases">
        <title>Moorella thermoacetica DSM 103132.</title>
        <authorList>
            <person name="Jendresen C.B."/>
            <person name="Redl S.M."/>
            <person name="Jensen T.O."/>
            <person name="Nielsen A.T."/>
        </authorList>
    </citation>
    <scope>NUCLEOTIDE SEQUENCE [LARGE SCALE GENOMIC DNA]</scope>
    <source>
        <strain evidence="1 3">DSM 103132</strain>
    </source>
</reference>
<dbReference type="AlphaFoldDB" id="A0AAC9HIP4"/>
<keyword evidence="4" id="KW-1185">Reference proteome</keyword>
<dbReference type="EMBL" id="CP017019">
    <property type="protein sequence ID" value="AOQ24610.1"/>
    <property type="molecule type" value="Genomic_DNA"/>
</dbReference>
<proteinExistence type="predicted"/>
<evidence type="ECO:0000313" key="1">
    <source>
        <dbReference type="EMBL" id="AOQ24610.1"/>
    </source>
</evidence>
<dbReference type="EMBL" id="VCDX01000006">
    <property type="protein sequence ID" value="TYL12711.1"/>
    <property type="molecule type" value="Genomic_DNA"/>
</dbReference>
<evidence type="ECO:0000313" key="2">
    <source>
        <dbReference type="EMBL" id="TYL12711.1"/>
    </source>
</evidence>
<dbReference type="Proteomes" id="UP000094598">
    <property type="component" value="Chromosome"/>
</dbReference>
<reference evidence="2 4" key="2">
    <citation type="submission" date="2019-05" db="EMBL/GenBank/DDBJ databases">
        <title>Genome sequence of Moorella thermoacetica ATCC 33924.</title>
        <authorList>
            <person name="Poehlein A."/>
            <person name="Bengelsdorf F.R."/>
            <person name="Duerre P."/>
            <person name="Daniel R."/>
        </authorList>
    </citation>
    <scope>NUCLEOTIDE SEQUENCE [LARGE SCALE GENOMIC DNA]</scope>
    <source>
        <strain evidence="2 4">ATCC 33924</strain>
    </source>
</reference>
<evidence type="ECO:0000313" key="3">
    <source>
        <dbReference type="Proteomes" id="UP000094598"/>
    </source>
</evidence>
<organism evidence="1 3">
    <name type="scientific">Neomoorella thermoacetica</name>
    <name type="common">Clostridium thermoaceticum</name>
    <dbReference type="NCBI Taxonomy" id="1525"/>
    <lineage>
        <taxon>Bacteria</taxon>
        <taxon>Bacillati</taxon>
        <taxon>Bacillota</taxon>
        <taxon>Clostridia</taxon>
        <taxon>Neomoorellales</taxon>
        <taxon>Neomoorellaceae</taxon>
        <taxon>Neomoorella</taxon>
    </lineage>
</organism>
<dbReference type="Proteomes" id="UP000322283">
    <property type="component" value="Unassembled WGS sequence"/>
</dbReference>
<name>A0AAC9HIP4_NEOTH</name>
<gene>
    <name evidence="1" type="ORF">Maut_02180</name>
    <name evidence="2" type="ORF">MTAT_19530</name>
</gene>
<accession>A0AAC9HIP4</accession>
<evidence type="ECO:0000313" key="4">
    <source>
        <dbReference type="Proteomes" id="UP000322283"/>
    </source>
</evidence>
<sequence>MPYAYVDAEVALEYNGIKVYHVYKDDCLDYGRRFFWYGLSPDCYEGGPDTFDVRDLAHQMGIGPSWNTPEEVIRLAIDKGILTQEGVKS</sequence>